<dbReference type="Proteomes" id="UP000314294">
    <property type="component" value="Unassembled WGS sequence"/>
</dbReference>
<evidence type="ECO:0000256" key="1">
    <source>
        <dbReference type="SAM" id="MobiDB-lite"/>
    </source>
</evidence>
<accession>A0A4Z2I796</accession>
<protein>
    <submittedName>
        <fullName evidence="2">Uncharacterized protein</fullName>
    </submittedName>
</protein>
<proteinExistence type="predicted"/>
<sequence>MGSRIWNDTIPCARFPLSPSPTCPRAPSDRPSSPRPRCENSWMKRSQTEEQSGVIWSRGRASPLALYSTSGERYFMTSVMQPSVQLMQELIKCLEIDATRPRGLPSTTALMTTHPHYDLEAK</sequence>
<feature type="region of interest" description="Disordered" evidence="1">
    <location>
        <begin position="17"/>
        <end position="55"/>
    </location>
</feature>
<keyword evidence="3" id="KW-1185">Reference proteome</keyword>
<gene>
    <name evidence="2" type="ORF">EYF80_016638</name>
</gene>
<dbReference type="AlphaFoldDB" id="A0A4Z2I796"/>
<name>A0A4Z2I796_9TELE</name>
<dbReference type="EMBL" id="SRLO01000128">
    <property type="protein sequence ID" value="TNN73152.1"/>
    <property type="molecule type" value="Genomic_DNA"/>
</dbReference>
<evidence type="ECO:0000313" key="3">
    <source>
        <dbReference type="Proteomes" id="UP000314294"/>
    </source>
</evidence>
<reference evidence="2 3" key="1">
    <citation type="submission" date="2019-03" db="EMBL/GenBank/DDBJ databases">
        <title>First draft genome of Liparis tanakae, snailfish: a comprehensive survey of snailfish specific genes.</title>
        <authorList>
            <person name="Kim W."/>
            <person name="Song I."/>
            <person name="Jeong J.-H."/>
            <person name="Kim D."/>
            <person name="Kim S."/>
            <person name="Ryu S."/>
            <person name="Song J.Y."/>
            <person name="Lee S.K."/>
        </authorList>
    </citation>
    <scope>NUCLEOTIDE SEQUENCE [LARGE SCALE GENOMIC DNA]</scope>
    <source>
        <tissue evidence="2">Muscle</tissue>
    </source>
</reference>
<organism evidence="2 3">
    <name type="scientific">Liparis tanakae</name>
    <name type="common">Tanaka's snailfish</name>
    <dbReference type="NCBI Taxonomy" id="230148"/>
    <lineage>
        <taxon>Eukaryota</taxon>
        <taxon>Metazoa</taxon>
        <taxon>Chordata</taxon>
        <taxon>Craniata</taxon>
        <taxon>Vertebrata</taxon>
        <taxon>Euteleostomi</taxon>
        <taxon>Actinopterygii</taxon>
        <taxon>Neopterygii</taxon>
        <taxon>Teleostei</taxon>
        <taxon>Neoteleostei</taxon>
        <taxon>Acanthomorphata</taxon>
        <taxon>Eupercaria</taxon>
        <taxon>Perciformes</taxon>
        <taxon>Cottioidei</taxon>
        <taxon>Cottales</taxon>
        <taxon>Liparidae</taxon>
        <taxon>Liparis</taxon>
    </lineage>
</organism>
<evidence type="ECO:0000313" key="2">
    <source>
        <dbReference type="EMBL" id="TNN73152.1"/>
    </source>
</evidence>
<comment type="caution">
    <text evidence="2">The sequence shown here is derived from an EMBL/GenBank/DDBJ whole genome shotgun (WGS) entry which is preliminary data.</text>
</comment>